<feature type="compositionally biased region" description="Basic and acidic residues" evidence="1">
    <location>
        <begin position="1"/>
        <end position="10"/>
    </location>
</feature>
<evidence type="ECO:0000313" key="2">
    <source>
        <dbReference type="EMBL" id="MET3862823.1"/>
    </source>
</evidence>
<reference evidence="2 3" key="1">
    <citation type="submission" date="2024-06" db="EMBL/GenBank/DDBJ databases">
        <title>Genomics of switchgrass bacterial isolates.</title>
        <authorList>
            <person name="Shade A."/>
        </authorList>
    </citation>
    <scope>NUCLEOTIDE SEQUENCE [LARGE SCALE GENOMIC DNA]</scope>
    <source>
        <strain evidence="2 3">PvP084</strain>
    </source>
</reference>
<proteinExistence type="predicted"/>
<feature type="region of interest" description="Disordered" evidence="1">
    <location>
        <begin position="1"/>
        <end position="100"/>
    </location>
</feature>
<keyword evidence="3" id="KW-1185">Reference proteome</keyword>
<evidence type="ECO:0000256" key="1">
    <source>
        <dbReference type="SAM" id="MobiDB-lite"/>
    </source>
</evidence>
<dbReference type="Proteomes" id="UP001549119">
    <property type="component" value="Unassembled WGS sequence"/>
</dbReference>
<feature type="compositionally biased region" description="Low complexity" evidence="1">
    <location>
        <begin position="46"/>
        <end position="65"/>
    </location>
</feature>
<accession>A0ABV2N8L3</accession>
<name>A0ABV2N8L3_9HYPH</name>
<gene>
    <name evidence="2" type="ORF">ABIC20_000132</name>
</gene>
<evidence type="ECO:0000313" key="3">
    <source>
        <dbReference type="Proteomes" id="UP001549119"/>
    </source>
</evidence>
<dbReference type="EMBL" id="JBEPNW010000002">
    <property type="protein sequence ID" value="MET3862823.1"/>
    <property type="molecule type" value="Genomic_DNA"/>
</dbReference>
<organism evidence="2 3">
    <name type="scientific">Methylobacterium radiotolerans</name>
    <dbReference type="NCBI Taxonomy" id="31998"/>
    <lineage>
        <taxon>Bacteria</taxon>
        <taxon>Pseudomonadati</taxon>
        <taxon>Pseudomonadota</taxon>
        <taxon>Alphaproteobacteria</taxon>
        <taxon>Hyphomicrobiales</taxon>
        <taxon>Methylobacteriaceae</taxon>
        <taxon>Methylobacterium</taxon>
    </lineage>
</organism>
<comment type="caution">
    <text evidence="2">The sequence shown here is derived from an EMBL/GenBank/DDBJ whole genome shotgun (WGS) entry which is preliminary data.</text>
</comment>
<protein>
    <submittedName>
        <fullName evidence="2">Uncharacterized protein</fullName>
    </submittedName>
</protein>
<sequence length="100" mass="10747">MRSRRVRDAASVRIDCSRPPTSPRPPAMSAEVRRSCRFTSAAVIPSDSSRSGWSTTRTSRATPPTRSTPPTPFTPWSARAILSSTSQERSAGVIAGAFTP</sequence>